<comment type="catalytic activity">
    <reaction evidence="1">
        <text>RNA(n) + a ribonucleoside 5'-triphosphate = RNA(n+1) + diphosphate</text>
        <dbReference type="Rhea" id="RHEA:21248"/>
        <dbReference type="Rhea" id="RHEA-COMP:14527"/>
        <dbReference type="Rhea" id="RHEA-COMP:17342"/>
        <dbReference type="ChEBI" id="CHEBI:33019"/>
        <dbReference type="ChEBI" id="CHEBI:61557"/>
        <dbReference type="ChEBI" id="CHEBI:140395"/>
        <dbReference type="EC" id="2.7.7.48"/>
    </reaction>
</comment>
<dbReference type="PANTHER" id="PTHR23079:SF57">
    <property type="entry name" value="RNA-DIRECTED RNA POLYMERASE"/>
    <property type="match status" value="1"/>
</dbReference>
<evidence type="ECO:0000313" key="5">
    <source>
        <dbReference type="WBParaSite" id="PSU_v2.g7063.t1"/>
    </source>
</evidence>
<dbReference type="WBParaSite" id="PSU_v2.g7063.t1">
    <property type="protein sequence ID" value="PSU_v2.g7063.t1"/>
    <property type="gene ID" value="PSU_v2.g7063"/>
</dbReference>
<dbReference type="AlphaFoldDB" id="A0A914Z517"/>
<comment type="similarity">
    <text evidence="1">Belongs to the RdRP family.</text>
</comment>
<name>A0A914Z517_9BILA</name>
<evidence type="ECO:0000259" key="3">
    <source>
        <dbReference type="Pfam" id="PF05183"/>
    </source>
</evidence>
<dbReference type="GO" id="GO:0031380">
    <property type="term" value="C:nuclear RNA-directed RNA polymerase complex"/>
    <property type="evidence" value="ECO:0007669"/>
    <property type="project" value="TreeGrafter"/>
</dbReference>
<dbReference type="PANTHER" id="PTHR23079">
    <property type="entry name" value="RNA-DEPENDENT RNA POLYMERASE"/>
    <property type="match status" value="1"/>
</dbReference>
<protein>
    <recommendedName>
        <fullName evidence="1">RNA-dependent RNA polymerase</fullName>
        <ecNumber evidence="1">2.7.7.48</ecNumber>
    </recommendedName>
</protein>
<dbReference type="InterPro" id="IPR007855">
    <property type="entry name" value="RDRP"/>
</dbReference>
<feature type="compositionally biased region" description="Polar residues" evidence="2">
    <location>
        <begin position="652"/>
        <end position="661"/>
    </location>
</feature>
<dbReference type="Proteomes" id="UP000887577">
    <property type="component" value="Unplaced"/>
</dbReference>
<evidence type="ECO:0000313" key="4">
    <source>
        <dbReference type="Proteomes" id="UP000887577"/>
    </source>
</evidence>
<keyword evidence="1" id="KW-0694">RNA-binding</keyword>
<keyword evidence="1" id="KW-0548">Nucleotidyltransferase</keyword>
<dbReference type="GO" id="GO:0030422">
    <property type="term" value="P:siRNA processing"/>
    <property type="evidence" value="ECO:0007669"/>
    <property type="project" value="TreeGrafter"/>
</dbReference>
<dbReference type="GO" id="GO:0003968">
    <property type="term" value="F:RNA-directed RNA polymerase activity"/>
    <property type="evidence" value="ECO:0007669"/>
    <property type="project" value="UniProtKB-KW"/>
</dbReference>
<dbReference type="Pfam" id="PF05183">
    <property type="entry name" value="RdRP"/>
    <property type="match status" value="1"/>
</dbReference>
<dbReference type="GO" id="GO:0003723">
    <property type="term" value="F:RNA binding"/>
    <property type="evidence" value="ECO:0007669"/>
    <property type="project" value="UniProtKB-KW"/>
</dbReference>
<proteinExistence type="inferred from homology"/>
<keyword evidence="4" id="KW-1185">Reference proteome</keyword>
<sequence>MDPHEVLSSLDRLQKLIGKEIEFGDLSNNTFVKHRYYEKNFLKFPDTFPENLLKLNEQKYFPLVYAVEAIVSRGGSSYDYFFRKPYACFEPFLKLVSERYENDLEHEPNKKLTRTVRALELMLVKFDHILNIPEPIAFFTKCYEQLSEFESSSELIKTGFMRIRKVIVTPSRVLLCNPDIVPGNRCLRKYGDDNMIRVIFRDENLSKLYGVQKILIVKTVENFLKVPQWIGMRQFSYFCSSNSLLKDHGCYFVAGTQEDVKEFRIQCGNFKVESIPKMISQLGQCLTQSHKSSFELNSNDYCEVPDNVGGLDANGNPFIFSDGVGKVAKQIALDLGHPDYLPSCVEFRFRGYKGILSIDSSFDKTRTALLQNQRNNNNNTDESYHKKIMFRPSQKTFDAPKDNSFEIVKVSMPICVNLNKPLINILDQVTEKQDSVIHTKVKNRITSLLDRDILGIISTLIDPKSACLALKEFSKLIPYQLFDNFNITEEPFFRSLLFSSARIRLNRLIEKINIRIPSTHGRMMIGVFDESGILEPGQVFIRYTTDANLKFPSESSDKTTLVGSVMITKNSSIVPGDVRMFEAVDIELLHELIDVVVFSGKGDRPNSNEMSGANLDGDQFKVIWDSEFILHHNEKSFDYHSPSATEIPESFNDPNSDNTVSDLMIKTK</sequence>
<reference evidence="5" key="1">
    <citation type="submission" date="2022-11" db="UniProtKB">
        <authorList>
            <consortium name="WormBaseParasite"/>
        </authorList>
    </citation>
    <scope>IDENTIFICATION</scope>
</reference>
<dbReference type="EC" id="2.7.7.48" evidence="1"/>
<dbReference type="InterPro" id="IPR057596">
    <property type="entry name" value="RDRP_core"/>
</dbReference>
<evidence type="ECO:0000256" key="2">
    <source>
        <dbReference type="SAM" id="MobiDB-lite"/>
    </source>
</evidence>
<feature type="domain" description="RDRP core" evidence="3">
    <location>
        <begin position="168"/>
        <end position="651"/>
    </location>
</feature>
<feature type="region of interest" description="Disordered" evidence="2">
    <location>
        <begin position="644"/>
        <end position="668"/>
    </location>
</feature>
<evidence type="ECO:0000256" key="1">
    <source>
        <dbReference type="RuleBase" id="RU363098"/>
    </source>
</evidence>
<organism evidence="4 5">
    <name type="scientific">Panagrolaimus superbus</name>
    <dbReference type="NCBI Taxonomy" id="310955"/>
    <lineage>
        <taxon>Eukaryota</taxon>
        <taxon>Metazoa</taxon>
        <taxon>Ecdysozoa</taxon>
        <taxon>Nematoda</taxon>
        <taxon>Chromadorea</taxon>
        <taxon>Rhabditida</taxon>
        <taxon>Tylenchina</taxon>
        <taxon>Panagrolaimomorpha</taxon>
        <taxon>Panagrolaimoidea</taxon>
        <taxon>Panagrolaimidae</taxon>
        <taxon>Panagrolaimus</taxon>
    </lineage>
</organism>
<accession>A0A914Z517</accession>
<keyword evidence="1" id="KW-0808">Transferase</keyword>
<keyword evidence="1" id="KW-0696">RNA-directed RNA polymerase</keyword>